<keyword evidence="10" id="KW-0067">ATP-binding</keyword>
<dbReference type="SUPFAM" id="SSF55785">
    <property type="entry name" value="PYP-like sensor domain (PAS domain)"/>
    <property type="match status" value="1"/>
</dbReference>
<dbReference type="InterPro" id="IPR036890">
    <property type="entry name" value="HATPase_C_sf"/>
</dbReference>
<dbReference type="PROSITE" id="PS50109">
    <property type="entry name" value="HIS_KIN"/>
    <property type="match status" value="1"/>
</dbReference>
<dbReference type="PROSITE" id="PS50046">
    <property type="entry name" value="PHYTOCHROME_2"/>
    <property type="match status" value="1"/>
</dbReference>
<feature type="domain" description="Phytochrome chromophore attachment site" evidence="14">
    <location>
        <begin position="143"/>
        <end position="301"/>
    </location>
</feature>
<dbReference type="PRINTS" id="PR01033">
    <property type="entry name" value="PHYTOCHROME"/>
</dbReference>
<dbReference type="EMBL" id="JAEPBG010000007">
    <property type="protein sequence ID" value="MBK4736261.1"/>
    <property type="molecule type" value="Genomic_DNA"/>
</dbReference>
<evidence type="ECO:0000256" key="11">
    <source>
        <dbReference type="ARBA" id="ARBA00022991"/>
    </source>
</evidence>
<dbReference type="GO" id="GO:0006355">
    <property type="term" value="P:regulation of DNA-templated transcription"/>
    <property type="evidence" value="ECO:0007669"/>
    <property type="project" value="InterPro"/>
</dbReference>
<dbReference type="Pfam" id="PF00360">
    <property type="entry name" value="PHY"/>
    <property type="match status" value="1"/>
</dbReference>
<keyword evidence="13" id="KW-0675">Receptor</keyword>
<dbReference type="GO" id="GO:0009881">
    <property type="term" value="F:photoreceptor activity"/>
    <property type="evidence" value="ECO:0007669"/>
    <property type="project" value="UniProtKB-KW"/>
</dbReference>
<dbReference type="Pfam" id="PF02518">
    <property type="entry name" value="HATPase_c"/>
    <property type="match status" value="1"/>
</dbReference>
<dbReference type="PANTHER" id="PTHR43065:SF10">
    <property type="entry name" value="PEROXIDE STRESS-ACTIVATED HISTIDINE KINASE MAK3"/>
    <property type="match status" value="1"/>
</dbReference>
<keyword evidence="12" id="KW-0902">Two-component regulatory system</keyword>
<evidence type="ECO:0000256" key="12">
    <source>
        <dbReference type="ARBA" id="ARBA00023012"/>
    </source>
</evidence>
<evidence type="ECO:0000256" key="3">
    <source>
        <dbReference type="ARBA" id="ARBA00012438"/>
    </source>
</evidence>
<dbReference type="PANTHER" id="PTHR43065">
    <property type="entry name" value="SENSOR HISTIDINE KINASE"/>
    <property type="match status" value="1"/>
</dbReference>
<keyword evidence="4" id="KW-0600">Photoreceptor protein</keyword>
<keyword evidence="5" id="KW-0597">Phosphoprotein</keyword>
<dbReference type="SMART" id="SM00065">
    <property type="entry name" value="GAF"/>
    <property type="match status" value="1"/>
</dbReference>
<evidence type="ECO:0000256" key="8">
    <source>
        <dbReference type="ARBA" id="ARBA00022741"/>
    </source>
</evidence>
<name>A0A934ST23_9BURK</name>
<evidence type="ECO:0000256" key="13">
    <source>
        <dbReference type="ARBA" id="ARBA00023170"/>
    </source>
</evidence>
<dbReference type="InterPro" id="IPR013515">
    <property type="entry name" value="Phytochrome_cen-reg"/>
</dbReference>
<dbReference type="Gene3D" id="3.30.450.40">
    <property type="match status" value="1"/>
</dbReference>
<gene>
    <name evidence="16" type="ORF">JJB74_16685</name>
</gene>
<accession>A0A934ST23</accession>
<dbReference type="SMART" id="SM00388">
    <property type="entry name" value="HisKA"/>
    <property type="match status" value="1"/>
</dbReference>
<dbReference type="RefSeq" id="WP_200593554.1">
    <property type="nucleotide sequence ID" value="NZ_JAEPBG010000007.1"/>
</dbReference>
<dbReference type="InterPro" id="IPR043150">
    <property type="entry name" value="Phytochrome_PHY_sf"/>
</dbReference>
<dbReference type="CDD" id="cd00075">
    <property type="entry name" value="HATPase"/>
    <property type="match status" value="1"/>
</dbReference>
<protein>
    <recommendedName>
        <fullName evidence="3">histidine kinase</fullName>
        <ecNumber evidence="3">2.7.13.3</ecNumber>
    </recommendedName>
</protein>
<feature type="domain" description="Histidine kinase" evidence="15">
    <location>
        <begin position="516"/>
        <end position="728"/>
    </location>
</feature>
<evidence type="ECO:0000313" key="17">
    <source>
        <dbReference type="Proteomes" id="UP000622890"/>
    </source>
</evidence>
<keyword evidence="11" id="KW-0157">Chromophore</keyword>
<organism evidence="16 17">
    <name type="scientific">Noviherbaspirillum pedocola</name>
    <dbReference type="NCBI Taxonomy" id="2801341"/>
    <lineage>
        <taxon>Bacteria</taxon>
        <taxon>Pseudomonadati</taxon>
        <taxon>Pseudomonadota</taxon>
        <taxon>Betaproteobacteria</taxon>
        <taxon>Burkholderiales</taxon>
        <taxon>Oxalobacteraceae</taxon>
        <taxon>Noviherbaspirillum</taxon>
    </lineage>
</organism>
<dbReference type="Gene3D" id="3.30.450.20">
    <property type="entry name" value="PAS domain"/>
    <property type="match status" value="1"/>
</dbReference>
<dbReference type="Proteomes" id="UP000622890">
    <property type="component" value="Unassembled WGS sequence"/>
</dbReference>
<dbReference type="Pfam" id="PF01590">
    <property type="entry name" value="GAF"/>
    <property type="match status" value="1"/>
</dbReference>
<keyword evidence="8" id="KW-0547">Nucleotide-binding</keyword>
<dbReference type="InterPro" id="IPR035965">
    <property type="entry name" value="PAS-like_dom_sf"/>
</dbReference>
<dbReference type="InterPro" id="IPR029016">
    <property type="entry name" value="GAF-like_dom_sf"/>
</dbReference>
<proteinExistence type="inferred from homology"/>
<keyword evidence="7" id="KW-0808">Transferase</keyword>
<keyword evidence="6" id="KW-0716">Sensory transduction</keyword>
<evidence type="ECO:0000256" key="7">
    <source>
        <dbReference type="ARBA" id="ARBA00022679"/>
    </source>
</evidence>
<evidence type="ECO:0000256" key="5">
    <source>
        <dbReference type="ARBA" id="ARBA00022553"/>
    </source>
</evidence>
<sequence>MNDSMRHHMAVDLTNCDREPIHTPGLIQPHGALLAFDDEGCMAMMSANASQLLGDLPAIGMPLEAAHLNEELRAEIRAGLDSFDNILGSLHTHLMGQDFDAVLHRSGPYLVLECERSPSGQRRLETFALSAQKAIERIQRQPGIEQVLELSVREIARLSGFDRVMAYRFRHDDSGEVVAEARREDLAPYLGQRYPASDIPSQARRLYVLNPLRLIADVNYDPVPLLPNAGPHAAQPLDMSSSILRSVSPIHTEYLRNMGVSASMSISIVVRGRLWGLFACHHMQPLRVPYPVRMSCQVLSQIVSMLVDRELTAGHAAALQRSEALRQKILQRAEASEDIVQALADDTDLFMQLLESDGVAASFEGTMHIGGCGPSREALGALISWLGEDDRPEIFESSSLQRDLPHLAQRFGGTCGVLALRIDREQNGFVFWFRNEQIEQVRWGGPPHKGVTIGPLGPRLTPRGSFEEWKETVRGQSLPWSETDIDIARNLRGGLQEVAMAQATALRKTREMLLATLGHDLRDPLQAIMMAAQLLHADDNGDMGNRLSHRISSSSGRMQRLIDQMADLSRLQGGIGLTMRVREVELEPLVQEVVEEMRLSQRGVDLVVKTESLGVAWLDPDRIAQVLTNLVGNSCKHGLPGSPVTLCARQNERGVCFSIANRGAPITPENIAQLFQPFKPGSSHNSRNRGGQGLGLYIVHEIVKAHGGNISVRCGDGMVEFEVWLPRR</sequence>
<keyword evidence="17" id="KW-1185">Reference proteome</keyword>
<dbReference type="GO" id="GO:0000155">
    <property type="term" value="F:phosphorelay sensor kinase activity"/>
    <property type="evidence" value="ECO:0007669"/>
    <property type="project" value="InterPro"/>
</dbReference>
<dbReference type="InterPro" id="IPR003018">
    <property type="entry name" value="GAF"/>
</dbReference>
<comment type="similarity">
    <text evidence="2">In the N-terminal section; belongs to the phytochrome family.</text>
</comment>
<dbReference type="Gene3D" id="1.10.287.130">
    <property type="match status" value="1"/>
</dbReference>
<dbReference type="Pfam" id="PF00512">
    <property type="entry name" value="HisKA"/>
    <property type="match status" value="1"/>
</dbReference>
<dbReference type="Gene3D" id="3.30.450.270">
    <property type="match status" value="1"/>
</dbReference>
<reference evidence="16" key="1">
    <citation type="submission" date="2021-01" db="EMBL/GenBank/DDBJ databases">
        <title>Genome sequence of strain Noviherbaspirillum sp. DKR-6.</title>
        <authorList>
            <person name="Chaudhary D.K."/>
        </authorList>
    </citation>
    <scope>NUCLEOTIDE SEQUENCE</scope>
    <source>
        <strain evidence="16">DKR-6</strain>
    </source>
</reference>
<dbReference type="GO" id="GO:0009584">
    <property type="term" value="P:detection of visible light"/>
    <property type="evidence" value="ECO:0007669"/>
    <property type="project" value="InterPro"/>
</dbReference>
<comment type="catalytic activity">
    <reaction evidence="1">
        <text>ATP + protein L-histidine = ADP + protein N-phospho-L-histidine.</text>
        <dbReference type="EC" id="2.7.13.3"/>
    </reaction>
</comment>
<evidence type="ECO:0000256" key="4">
    <source>
        <dbReference type="ARBA" id="ARBA00022543"/>
    </source>
</evidence>
<keyword evidence="9" id="KW-0418">Kinase</keyword>
<evidence type="ECO:0000256" key="10">
    <source>
        <dbReference type="ARBA" id="ARBA00022840"/>
    </source>
</evidence>
<dbReference type="SMART" id="SM00387">
    <property type="entry name" value="HATPase_c"/>
    <property type="match status" value="1"/>
</dbReference>
<evidence type="ECO:0000259" key="14">
    <source>
        <dbReference type="PROSITE" id="PS50046"/>
    </source>
</evidence>
<evidence type="ECO:0000256" key="1">
    <source>
        <dbReference type="ARBA" id="ARBA00000085"/>
    </source>
</evidence>
<dbReference type="Pfam" id="PF08446">
    <property type="entry name" value="PAS_2"/>
    <property type="match status" value="1"/>
</dbReference>
<dbReference type="InterPro" id="IPR036097">
    <property type="entry name" value="HisK_dim/P_sf"/>
</dbReference>
<dbReference type="InterPro" id="IPR003661">
    <property type="entry name" value="HisK_dim/P_dom"/>
</dbReference>
<dbReference type="InterPro" id="IPR003594">
    <property type="entry name" value="HATPase_dom"/>
</dbReference>
<evidence type="ECO:0000313" key="16">
    <source>
        <dbReference type="EMBL" id="MBK4736261.1"/>
    </source>
</evidence>
<evidence type="ECO:0000256" key="6">
    <source>
        <dbReference type="ARBA" id="ARBA00022606"/>
    </source>
</evidence>
<evidence type="ECO:0000259" key="15">
    <source>
        <dbReference type="PROSITE" id="PS50109"/>
    </source>
</evidence>
<dbReference type="SUPFAM" id="SSF55874">
    <property type="entry name" value="ATPase domain of HSP90 chaperone/DNA topoisomerase II/histidine kinase"/>
    <property type="match status" value="1"/>
</dbReference>
<dbReference type="InterPro" id="IPR013654">
    <property type="entry name" value="PAS_2"/>
</dbReference>
<dbReference type="SUPFAM" id="SSF55781">
    <property type="entry name" value="GAF domain-like"/>
    <property type="match status" value="2"/>
</dbReference>
<dbReference type="AlphaFoldDB" id="A0A934ST23"/>
<dbReference type="InterPro" id="IPR005467">
    <property type="entry name" value="His_kinase_dom"/>
</dbReference>
<evidence type="ECO:0000256" key="9">
    <source>
        <dbReference type="ARBA" id="ARBA00022777"/>
    </source>
</evidence>
<comment type="caution">
    <text evidence="16">The sequence shown here is derived from an EMBL/GenBank/DDBJ whole genome shotgun (WGS) entry which is preliminary data.</text>
</comment>
<dbReference type="SUPFAM" id="SSF47384">
    <property type="entry name" value="Homodimeric domain of signal transducing histidine kinase"/>
    <property type="match status" value="1"/>
</dbReference>
<dbReference type="EC" id="2.7.13.3" evidence="3"/>
<dbReference type="CDD" id="cd00082">
    <property type="entry name" value="HisKA"/>
    <property type="match status" value="1"/>
</dbReference>
<evidence type="ECO:0000256" key="2">
    <source>
        <dbReference type="ARBA" id="ARBA00006402"/>
    </source>
</evidence>
<dbReference type="InterPro" id="IPR016132">
    <property type="entry name" value="Phyto_chromo_attachment"/>
</dbReference>
<dbReference type="Gene3D" id="3.30.565.10">
    <property type="entry name" value="Histidine kinase-like ATPase, C-terminal domain"/>
    <property type="match status" value="1"/>
</dbReference>
<dbReference type="GO" id="GO:0005524">
    <property type="term" value="F:ATP binding"/>
    <property type="evidence" value="ECO:0007669"/>
    <property type="project" value="UniProtKB-KW"/>
</dbReference>
<dbReference type="InterPro" id="IPR001294">
    <property type="entry name" value="Phytochrome"/>
</dbReference>